<evidence type="ECO:0000313" key="3">
    <source>
        <dbReference type="Proteomes" id="UP000323011"/>
    </source>
</evidence>
<feature type="compositionally biased region" description="Low complexity" evidence="1">
    <location>
        <begin position="484"/>
        <end position="494"/>
    </location>
</feature>
<dbReference type="OMA" id="SHIANWG"/>
<feature type="compositionally biased region" description="Polar residues" evidence="1">
    <location>
        <begin position="1504"/>
        <end position="1521"/>
    </location>
</feature>
<feature type="compositionally biased region" description="Basic and acidic residues" evidence="1">
    <location>
        <begin position="2021"/>
        <end position="2034"/>
    </location>
</feature>
<organism evidence="2 3">
    <name type="scientific">Cafeteria roenbergensis</name>
    <name type="common">Marine flagellate</name>
    <dbReference type="NCBI Taxonomy" id="33653"/>
    <lineage>
        <taxon>Eukaryota</taxon>
        <taxon>Sar</taxon>
        <taxon>Stramenopiles</taxon>
        <taxon>Bigyra</taxon>
        <taxon>Opalozoa</taxon>
        <taxon>Bicosoecida</taxon>
        <taxon>Cafeteriaceae</taxon>
        <taxon>Cafeteria</taxon>
    </lineage>
</organism>
<keyword evidence="3" id="KW-1185">Reference proteome</keyword>
<evidence type="ECO:0000313" key="2">
    <source>
        <dbReference type="EMBL" id="KAA0155229.1"/>
    </source>
</evidence>
<name>A0A5A8CR84_CAFRO</name>
<feature type="compositionally biased region" description="Low complexity" evidence="1">
    <location>
        <begin position="1315"/>
        <end position="1332"/>
    </location>
</feature>
<feature type="compositionally biased region" description="Low complexity" evidence="1">
    <location>
        <begin position="1227"/>
        <end position="1241"/>
    </location>
</feature>
<feature type="compositionally biased region" description="Low complexity" evidence="1">
    <location>
        <begin position="793"/>
        <end position="812"/>
    </location>
</feature>
<feature type="region of interest" description="Disordered" evidence="1">
    <location>
        <begin position="1584"/>
        <end position="1608"/>
    </location>
</feature>
<feature type="compositionally biased region" description="Low complexity" evidence="1">
    <location>
        <begin position="1207"/>
        <end position="1218"/>
    </location>
</feature>
<proteinExistence type="predicted"/>
<accession>A0A5A8CR84</accession>
<feature type="region of interest" description="Disordered" evidence="1">
    <location>
        <begin position="2006"/>
        <end position="2076"/>
    </location>
</feature>
<feature type="region of interest" description="Disordered" evidence="1">
    <location>
        <begin position="1662"/>
        <end position="1685"/>
    </location>
</feature>
<feature type="compositionally biased region" description="Low complexity" evidence="1">
    <location>
        <begin position="1915"/>
        <end position="1936"/>
    </location>
</feature>
<evidence type="ECO:0008006" key="4">
    <source>
        <dbReference type="Google" id="ProtNLM"/>
    </source>
</evidence>
<feature type="compositionally biased region" description="Low complexity" evidence="1">
    <location>
        <begin position="872"/>
        <end position="896"/>
    </location>
</feature>
<feature type="region of interest" description="Disordered" evidence="1">
    <location>
        <begin position="1041"/>
        <end position="1147"/>
    </location>
</feature>
<feature type="compositionally biased region" description="Low complexity" evidence="1">
    <location>
        <begin position="853"/>
        <end position="864"/>
    </location>
</feature>
<reference evidence="2 3" key="1">
    <citation type="submission" date="2019-07" db="EMBL/GenBank/DDBJ databases">
        <title>Genomes of Cafeteria roenbergensis.</title>
        <authorList>
            <person name="Fischer M.G."/>
            <person name="Hackl T."/>
            <person name="Roman M."/>
        </authorList>
    </citation>
    <scope>NUCLEOTIDE SEQUENCE [LARGE SCALE GENOMIC DNA]</scope>
    <source>
        <strain evidence="2 3">BVI</strain>
    </source>
</reference>
<protein>
    <recommendedName>
        <fullName evidence="4">EF-hand domain-containing protein</fullName>
    </recommendedName>
</protein>
<dbReference type="EMBL" id="VLTN01000008">
    <property type="protein sequence ID" value="KAA0155229.1"/>
    <property type="molecule type" value="Genomic_DNA"/>
</dbReference>
<feature type="region of interest" description="Disordered" evidence="1">
    <location>
        <begin position="988"/>
        <end position="1025"/>
    </location>
</feature>
<feature type="compositionally biased region" description="Low complexity" evidence="1">
    <location>
        <begin position="624"/>
        <end position="653"/>
    </location>
</feature>
<evidence type="ECO:0000256" key="1">
    <source>
        <dbReference type="SAM" id="MobiDB-lite"/>
    </source>
</evidence>
<feature type="compositionally biased region" description="Polar residues" evidence="1">
    <location>
        <begin position="1253"/>
        <end position="1263"/>
    </location>
</feature>
<feature type="region of interest" description="Disordered" evidence="1">
    <location>
        <begin position="1899"/>
        <end position="1954"/>
    </location>
</feature>
<feature type="compositionally biased region" description="Low complexity" evidence="1">
    <location>
        <begin position="88"/>
        <end position="108"/>
    </location>
</feature>
<feature type="region of interest" description="Disordered" evidence="1">
    <location>
        <begin position="359"/>
        <end position="420"/>
    </location>
</feature>
<feature type="compositionally biased region" description="Acidic residues" evidence="1">
    <location>
        <begin position="1043"/>
        <end position="1056"/>
    </location>
</feature>
<feature type="region of interest" description="Disordered" evidence="1">
    <location>
        <begin position="1381"/>
        <end position="1552"/>
    </location>
</feature>
<feature type="region of interest" description="Disordered" evidence="1">
    <location>
        <begin position="1748"/>
        <end position="1787"/>
    </location>
</feature>
<feature type="compositionally biased region" description="Polar residues" evidence="1">
    <location>
        <begin position="1344"/>
        <end position="1358"/>
    </location>
</feature>
<feature type="compositionally biased region" description="Gly residues" evidence="1">
    <location>
        <begin position="1764"/>
        <end position="1779"/>
    </location>
</feature>
<gene>
    <name evidence="2" type="ORF">FNF29_01980</name>
</gene>
<comment type="caution">
    <text evidence="2">The sequence shown here is derived from an EMBL/GenBank/DDBJ whole genome shotgun (WGS) entry which is preliminary data.</text>
</comment>
<feature type="region of interest" description="Disordered" evidence="1">
    <location>
        <begin position="467"/>
        <end position="494"/>
    </location>
</feature>
<feature type="compositionally biased region" description="Basic residues" evidence="1">
    <location>
        <begin position="992"/>
        <end position="1006"/>
    </location>
</feature>
<feature type="compositionally biased region" description="Basic and acidic residues" evidence="1">
    <location>
        <begin position="1429"/>
        <end position="1439"/>
    </location>
</feature>
<feature type="region of interest" description="Disordered" evidence="1">
    <location>
        <begin position="833"/>
        <end position="933"/>
    </location>
</feature>
<dbReference type="Proteomes" id="UP000323011">
    <property type="component" value="Unassembled WGS sequence"/>
</dbReference>
<feature type="region of interest" description="Disordered" evidence="1">
    <location>
        <begin position="1207"/>
        <end position="1295"/>
    </location>
</feature>
<feature type="compositionally biased region" description="Low complexity" evidence="1">
    <location>
        <begin position="359"/>
        <end position="379"/>
    </location>
</feature>
<feature type="region of interest" description="Disordered" evidence="1">
    <location>
        <begin position="787"/>
        <end position="812"/>
    </location>
</feature>
<feature type="region of interest" description="Disordered" evidence="1">
    <location>
        <begin position="83"/>
        <end position="108"/>
    </location>
</feature>
<feature type="compositionally biased region" description="Low complexity" evidence="1">
    <location>
        <begin position="1391"/>
        <end position="1411"/>
    </location>
</feature>
<feature type="compositionally biased region" description="Gly residues" evidence="1">
    <location>
        <begin position="543"/>
        <end position="556"/>
    </location>
</feature>
<feature type="compositionally biased region" description="Basic and acidic residues" evidence="1">
    <location>
        <begin position="1584"/>
        <end position="1597"/>
    </location>
</feature>
<feature type="compositionally biased region" description="Low complexity" evidence="1">
    <location>
        <begin position="2061"/>
        <end position="2076"/>
    </location>
</feature>
<feature type="compositionally biased region" description="Gly residues" evidence="1">
    <location>
        <begin position="1070"/>
        <end position="1091"/>
    </location>
</feature>
<feature type="region of interest" description="Disordered" evidence="1">
    <location>
        <begin position="619"/>
        <end position="677"/>
    </location>
</feature>
<feature type="compositionally biased region" description="Acidic residues" evidence="1">
    <location>
        <begin position="2006"/>
        <end position="2020"/>
    </location>
</feature>
<feature type="region of interest" description="Disordered" evidence="1">
    <location>
        <begin position="1314"/>
        <end position="1369"/>
    </location>
</feature>
<sequence>MHATQATTGSALERHEELQRRMLRRVLRQRRDAARVLTLRRVIVAERPMAAGTLRFGSFLAWGKRLCIAKRDEVVPMVPVQAGRGGRARLSSRSASGQRGNPSGGWSSSGTLGLSLGVGLVCDGKARDMLGETATVRTRGSGVFWPREDYVLPRPVPAQWLAGLAEVAKRPLPGVARALELAAQNQRPGLPKLMLPVAPAAGSASPGSSKSGSVFANVVALKSSQARPGDTLRALLSRGGSGLAVAGKTGKAAALEQATMVQARRRWNVVRVAFARVASRGGRRGSIIGKGSDPAERSRARRLFAHAAPHLSRRAMLSEEVPMLGVTGSGIMSINVVPRLGGGQLSASAAARVAARAGILPPSSSRGSPAASGRSGHPASGKRDPHGDNLPIVLDAASGGDTSTDSEYAEPLPDPSACSAAQYQDRVEAVLRRLRRRGAVAALRPGVAEALAELGVSSADVGELDAPTDELLSSSGGDDADRNGSFSDDSDSSGAAGIAAAGTLQLSGTGRAAAVRSNRGRRLGGPASHSRGGARGDATDPGGSVGGGSGGGGGVAGSATALGSAETATDRAEARLWLRLALSSPSALFAEWAGQLSERALLESGLSFSRSDLVRLGMRKTRGSRPSAVGARAAGARPSGGSSSSGTDSLADSSSEDAESPLGSEMPKPPRPRDRVGGTLGWLKAAFLRRSAKNAKLGPPARVASAVTLGSADVLPTEVTVDGLMLDVWRRDQRAKRALRRRRRRWIRMQAREQSGSGRTAAAIARRVLGMAGAELDEQQVERLVARPKPEPEAAGSAIGARSSAAEAEPPAERSTIAKVALASRTSPLSGLLGARSLSPSPPIRSPGAGLFGSQPGSPGGRSAASRRRASRMPGSRLTRSPASASSGASGLWPPSVETAPHGSAKIGGQARASDLPSPMDLTSPAAGGSTPLGKAARGLGAALASSGKKRWLNVRSLVTKGAFRPAGIGRDAPEQWRAAAAALQCEWHAPQQRKRSKKPARKVRRGSVLARAKTRRMSQGARQSAKAAAAAVALVTASLVSDGDDSSGEPEEDDSSAGSESNAFHEADGAGGLGGAAGLGGSKPAGGNAKGGRHALNPAASQSSLGTGAEQLRGGQWQPAGGSAFPGTDAHTSRDGSDTSLASTASSEDGAFAAELALSADPFGRPTASPSDAGSVGKAQLAPRFSAAGGGIISAIAISPASGQLGARAHPGRGRAASDIHAAPHSVQAASSDSAQGQDSRVQRARLGSPLSVESSQASSRQMAGGLTGTAPEPNKSGRERFQAPASEGSPRLRAYTEAPLPEAVARLRLASQGSSGFSPGSPMAGPMSEGRPAGQRHHTPVSRLSANSPLSARTPGTPSPAAGGVRFNAHRASLVPASGAALFSPKATGAGSPSGRARAGSRSNIAASRPFSPTGTRTPGRASRLSRSPERHGRPGEGDSGTGSGDTGSMRTGSGNTGTEPRLMRSASDSGYRSPSRLAHHGAHASPDLQPMAFNSVRGRSGQASWDPNVVSPTASALSGAQAKDQAHADASPSMAEDSDDSDGPGNATPMARALLQGRADEARQRGRSRSVLSQHQRLEALAREGQQDSRESEPPRSVGSQAPWGHPRLQAAALAARRGSSGSYNQFGTFIPAQGSSHIANWGTGGTVSSSMWTGGLLQDSGGSSAGPSLLRQASGFDSDEENLSPAAMLERTRPSVDLSQGPTAAAAGLSLLAPAKELPRCPRHPLAPLFGGVSTRGYYAELPAPRPASQFGQGSEGDLAVGGLGSSDDAPGGGSTLLSAGKDGRCSKSLPPGLLYVPLPGVVPDSDRRMRRRARLFRHLFRAVDPEGSGWADVGELRSRVLQEALRYELNSEVAADQPPRRKRRVKDNELVVGLGSSGAIAGRDALGMSKRFAHKQWPGVPRRSARFAQDESSSDATSEASVATAASSESELQTPHELPSQPPRTEPHGSLLARAALPGQISAAAQAGASVARKPFSSVIGVVARSPPHSPEPTVATVLEGVEDDEDDEDDEESQEGSRYEDGAMEADHGAVASPQRATRGSRQLDALGGNPAHDSASGSNSSSASTSPTSSLRFLCSEDMVRSYMATWLLADEAIAAMFNRFEQEATGRVSEADWVAMGHAAFAAFSEPGHPLAGVVPGWAPVPSICLW</sequence>
<feature type="region of interest" description="Disordered" evidence="1">
    <location>
        <begin position="509"/>
        <end position="559"/>
    </location>
</feature>